<keyword evidence="3 5" id="KW-0378">Hydrolase</keyword>
<dbReference type="EMBL" id="JAMSKV010000004">
    <property type="protein sequence ID" value="MCQ8278113.1"/>
    <property type="molecule type" value="Genomic_DNA"/>
</dbReference>
<feature type="binding site" evidence="5">
    <location>
        <position position="51"/>
    </location>
    <ligand>
        <name>Zn(2+)</name>
        <dbReference type="ChEBI" id="CHEBI:29105"/>
        <note>catalytic</note>
    </ligand>
</feature>
<dbReference type="InterPro" id="IPR032466">
    <property type="entry name" value="Metal_Hydrolase"/>
</dbReference>
<dbReference type="NCBIfam" id="TIGR01430">
    <property type="entry name" value="aden_deam"/>
    <property type="match status" value="1"/>
</dbReference>
<comment type="similarity">
    <text evidence="5">Belongs to the metallo-dependent hydrolases superfamily. Adenosine and AMP deaminases family. Adenine deaminase type 2 subfamily.</text>
</comment>
<evidence type="ECO:0000256" key="4">
    <source>
        <dbReference type="ARBA" id="ARBA00022833"/>
    </source>
</evidence>
<feature type="binding site" evidence="5">
    <location>
        <position position="53"/>
    </location>
    <ligand>
        <name>Zn(2+)</name>
        <dbReference type="ChEBI" id="CHEBI:29105"/>
        <note>catalytic</note>
    </ligand>
</feature>
<dbReference type="GO" id="GO:0016787">
    <property type="term" value="F:hydrolase activity"/>
    <property type="evidence" value="ECO:0007669"/>
    <property type="project" value="UniProtKB-KW"/>
</dbReference>
<feature type="binding site" evidence="5">
    <location>
        <position position="316"/>
    </location>
    <ligand>
        <name>substrate</name>
    </ligand>
</feature>
<accession>A0ABT1W5G2</accession>
<dbReference type="Gene3D" id="3.20.20.140">
    <property type="entry name" value="Metal-dependent hydrolases"/>
    <property type="match status" value="1"/>
</dbReference>
<dbReference type="InterPro" id="IPR028892">
    <property type="entry name" value="ADE"/>
</dbReference>
<keyword evidence="2 5" id="KW-0479">Metal-binding</keyword>
<comment type="caution">
    <text evidence="5">Lacks conserved residue(s) required for the propagation of feature annotation.</text>
</comment>
<keyword evidence="1" id="KW-0963">Cytoplasm</keyword>
<keyword evidence="6" id="KW-0732">Signal</keyword>
<evidence type="ECO:0000259" key="7">
    <source>
        <dbReference type="Pfam" id="PF00962"/>
    </source>
</evidence>
<feature type="binding site" evidence="5">
    <location>
        <position position="315"/>
    </location>
    <ligand>
        <name>Zn(2+)</name>
        <dbReference type="ChEBI" id="CHEBI:29105"/>
        <note>catalytic</note>
    </ligand>
</feature>
<comment type="cofactor">
    <cofactor evidence="5">
        <name>Zn(2+)</name>
        <dbReference type="ChEBI" id="CHEBI:29105"/>
    </cofactor>
    <text evidence="5">Binds 1 zinc ion per subunit.</text>
</comment>
<keyword evidence="9" id="KW-1185">Reference proteome</keyword>
<feature type="domain" description="Adenosine deaminase" evidence="7">
    <location>
        <begin position="46"/>
        <end position="368"/>
    </location>
</feature>
<evidence type="ECO:0000256" key="3">
    <source>
        <dbReference type="ARBA" id="ARBA00022801"/>
    </source>
</evidence>
<dbReference type="PANTHER" id="PTHR43114">
    <property type="entry name" value="ADENINE DEAMINASE"/>
    <property type="match status" value="1"/>
</dbReference>
<comment type="caution">
    <text evidence="8">The sequence shown here is derived from an EMBL/GenBank/DDBJ whole genome shotgun (WGS) entry which is preliminary data.</text>
</comment>
<reference evidence="8 9" key="1">
    <citation type="submission" date="2022-06" db="EMBL/GenBank/DDBJ databases">
        <title>Endosaccharibacter gen. nov., sp. nov., endophytic bacteria isolated from sugarcane.</title>
        <authorList>
            <person name="Pitiwittayakul N."/>
            <person name="Yukphan P."/>
            <person name="Charoenyingcharoen P."/>
            <person name="Tanasupawat S."/>
        </authorList>
    </citation>
    <scope>NUCLEOTIDE SEQUENCE [LARGE SCALE GENOMIC DNA]</scope>
    <source>
        <strain evidence="8 9">KSS8</strain>
    </source>
</reference>
<gene>
    <name evidence="8" type="primary">add</name>
    <name evidence="8" type="ORF">NFI95_06585</name>
</gene>
<evidence type="ECO:0000256" key="1">
    <source>
        <dbReference type="ARBA" id="ARBA00022490"/>
    </source>
</evidence>
<dbReference type="HAMAP" id="MF_01962">
    <property type="entry name" value="Adenine_deaminase"/>
    <property type="match status" value="1"/>
</dbReference>
<feature type="binding site" evidence="5">
    <location>
        <position position="232"/>
    </location>
    <ligand>
        <name>Zn(2+)</name>
        <dbReference type="ChEBI" id="CHEBI:29105"/>
        <note>catalytic</note>
    </ligand>
</feature>
<dbReference type="EC" id="3.5.4.2" evidence="5"/>
<feature type="chain" id="PRO_5046231664" description="Adenine deaminase" evidence="6">
    <location>
        <begin position="26"/>
        <end position="377"/>
    </location>
</feature>
<comment type="catalytic activity">
    <reaction evidence="5">
        <text>adenine + H2O + H(+) = hypoxanthine + NH4(+)</text>
        <dbReference type="Rhea" id="RHEA:23688"/>
        <dbReference type="ChEBI" id="CHEBI:15377"/>
        <dbReference type="ChEBI" id="CHEBI:15378"/>
        <dbReference type="ChEBI" id="CHEBI:16708"/>
        <dbReference type="ChEBI" id="CHEBI:17368"/>
        <dbReference type="ChEBI" id="CHEBI:28938"/>
        <dbReference type="EC" id="3.5.4.2"/>
    </reaction>
</comment>
<dbReference type="PANTHER" id="PTHR43114:SF7">
    <property type="entry name" value="ADENOSINE DEAMINASE DOMAIN-CONTAINING PROTEIN"/>
    <property type="match status" value="1"/>
</dbReference>
<comment type="function">
    <text evidence="5">Catalyzes the hydrolytic deamination of adenine to hypoxanthine. Plays an important role in the purine salvage pathway and in nitrogen catabolism.</text>
</comment>
<evidence type="ECO:0000313" key="9">
    <source>
        <dbReference type="Proteomes" id="UP001524587"/>
    </source>
</evidence>
<feature type="signal peptide" evidence="6">
    <location>
        <begin position="1"/>
        <end position="25"/>
    </location>
</feature>
<keyword evidence="4 5" id="KW-0862">Zinc</keyword>
<dbReference type="Proteomes" id="UP001524587">
    <property type="component" value="Unassembled WGS sequence"/>
</dbReference>
<feature type="site" description="Important for catalytic activity" evidence="5">
    <location>
        <position position="258"/>
    </location>
</feature>
<dbReference type="InterPro" id="IPR006650">
    <property type="entry name" value="A/AMP_deam_AS"/>
</dbReference>
<organism evidence="8 9">
    <name type="scientific">Endosaccharibacter trunci</name>
    <dbReference type="NCBI Taxonomy" id="2812733"/>
    <lineage>
        <taxon>Bacteria</taxon>
        <taxon>Pseudomonadati</taxon>
        <taxon>Pseudomonadota</taxon>
        <taxon>Alphaproteobacteria</taxon>
        <taxon>Acetobacterales</taxon>
        <taxon>Acetobacteraceae</taxon>
        <taxon>Endosaccharibacter</taxon>
    </lineage>
</organism>
<evidence type="ECO:0000256" key="2">
    <source>
        <dbReference type="ARBA" id="ARBA00022723"/>
    </source>
</evidence>
<protein>
    <recommendedName>
        <fullName evidence="5">Adenine deaminase</fullName>
        <shortName evidence="5">ADE</shortName>
        <ecNumber evidence="5">3.5.4.2</ecNumber>
    </recommendedName>
    <alternativeName>
        <fullName evidence="5">Adenine aminohydrolase</fullName>
        <shortName evidence="5">AAH</shortName>
    </alternativeName>
</protein>
<evidence type="ECO:0000256" key="5">
    <source>
        <dbReference type="HAMAP-Rule" id="MF_01962"/>
    </source>
</evidence>
<name>A0ABT1W5G2_9PROT</name>
<evidence type="ECO:0000256" key="6">
    <source>
        <dbReference type="SAM" id="SignalP"/>
    </source>
</evidence>
<dbReference type="InterPro" id="IPR001365">
    <property type="entry name" value="A_deaminase_dom"/>
</dbReference>
<dbReference type="RefSeq" id="WP_422863575.1">
    <property type="nucleotide sequence ID" value="NZ_JAMSKV010000004.1"/>
</dbReference>
<dbReference type="PROSITE" id="PS00485">
    <property type="entry name" value="A_DEAMINASE"/>
    <property type="match status" value="1"/>
</dbReference>
<keyword evidence="5" id="KW-0546">Nucleotide metabolism</keyword>
<dbReference type="Pfam" id="PF00962">
    <property type="entry name" value="A_deaminase"/>
    <property type="match status" value="1"/>
</dbReference>
<proteinExistence type="inferred from homology"/>
<sequence>MICTCRLGRRAFLASACGGLLTASAFVGEASATADPDLASFVKDMPKLELHLHIEGTLEPEMKFRLAKRNNITLPEPDVEAIYKSYGAIHDLQSFLTIFYAGQDVLRQRQDFYDLCYAYLQRASRENVVYVEMSFDPQAHVARGVAFADVVNGLGRAQDDARRDFGIESALIMCFERERSEQSAMEMLHAALPFRNRIIGVGLDSNETNNPPIKFQDVFRKARAEGFRLTMHCDIDQLDTHEHIRQAIDVIKVDRIDHGGNVLERPDLVRRARAHDLTFTVCPVASGWLRKEHAQPVSVVRGMIDAGLKASINSDDPAYMHNNYTIGSTMQAVGDAHLTKADLIALSRNSIMGAWTSDPVRDRQIRQLDAFARSRGV</sequence>
<dbReference type="SUPFAM" id="SSF51556">
    <property type="entry name" value="Metallo-dependent hydrolases"/>
    <property type="match status" value="1"/>
</dbReference>
<evidence type="ECO:0000313" key="8">
    <source>
        <dbReference type="EMBL" id="MCQ8278113.1"/>
    </source>
</evidence>
<dbReference type="InterPro" id="IPR006330">
    <property type="entry name" value="Ado/ade_deaminase"/>
</dbReference>